<name>A0A521CKY9_9SPHI</name>
<dbReference type="PANTHER" id="PTHR43320:SF2">
    <property type="entry name" value="2-DEHYDRO-3-DEOXYGLUCONOKINASE_2-DEHYDRO-3-DEOXYGALACTONOKINASE"/>
    <property type="match status" value="1"/>
</dbReference>
<comment type="similarity">
    <text evidence="1">Belongs to the carbohydrate kinase PfkB family.</text>
</comment>
<keyword evidence="6" id="KW-1185">Reference proteome</keyword>
<dbReference type="Pfam" id="PF00294">
    <property type="entry name" value="PfkB"/>
    <property type="match status" value="2"/>
</dbReference>
<proteinExistence type="inferred from homology"/>
<dbReference type="GO" id="GO:0016301">
    <property type="term" value="F:kinase activity"/>
    <property type="evidence" value="ECO:0007669"/>
    <property type="project" value="UniProtKB-KW"/>
</dbReference>
<dbReference type="Gene3D" id="3.40.1190.20">
    <property type="match status" value="1"/>
</dbReference>
<accession>A0A521CKY9</accession>
<evidence type="ECO:0000256" key="1">
    <source>
        <dbReference type="ARBA" id="ARBA00010688"/>
    </source>
</evidence>
<keyword evidence="2" id="KW-0808">Transferase</keyword>
<reference evidence="5 6" key="1">
    <citation type="submission" date="2017-05" db="EMBL/GenBank/DDBJ databases">
        <authorList>
            <person name="Varghese N."/>
            <person name="Submissions S."/>
        </authorList>
    </citation>
    <scope>NUCLEOTIDE SEQUENCE [LARGE SCALE GENOMIC DNA]</scope>
    <source>
        <strain evidence="5 6">DSM 21342</strain>
    </source>
</reference>
<dbReference type="RefSeq" id="WP_142603132.1">
    <property type="nucleotide sequence ID" value="NZ_FXSZ01000004.1"/>
</dbReference>
<evidence type="ECO:0000256" key="3">
    <source>
        <dbReference type="ARBA" id="ARBA00022777"/>
    </source>
</evidence>
<evidence type="ECO:0000313" key="6">
    <source>
        <dbReference type="Proteomes" id="UP000315971"/>
    </source>
</evidence>
<dbReference type="PANTHER" id="PTHR43320">
    <property type="entry name" value="SUGAR KINASE"/>
    <property type="match status" value="1"/>
</dbReference>
<organism evidence="5 6">
    <name type="scientific">Solitalea koreensis</name>
    <dbReference type="NCBI Taxonomy" id="543615"/>
    <lineage>
        <taxon>Bacteria</taxon>
        <taxon>Pseudomonadati</taxon>
        <taxon>Bacteroidota</taxon>
        <taxon>Sphingobacteriia</taxon>
        <taxon>Sphingobacteriales</taxon>
        <taxon>Sphingobacteriaceae</taxon>
        <taxon>Solitalea</taxon>
    </lineage>
</organism>
<dbReference type="EMBL" id="FXSZ01000004">
    <property type="protein sequence ID" value="SMO60094.1"/>
    <property type="molecule type" value="Genomic_DNA"/>
</dbReference>
<sequence length="338" mass="37358">MSNIQATLTFGELLFRISPELEQQNAGFFVGGAELNVASALGLWGQAVSYCTVLPDNILTRQVLAKLKEIGINTDAIILSGDRIGAYYLTQGADVKNQGVIYDRAHSAFSQLKPGMIDWENVLQNVDWFHWSAITPALSQNHADVCMEALAYAKSKGITTSVDLNYRSKLWNYGVEPIDVIPGLVRHCDVVMGNMWAVEKMLGISVDSTVSCENQNEDAVYLKAGEDSAIKLKQQFPNCKAVAYTYRFSMHENTLRYFSSLHADQYYSSSVYTSNKIVDRVGTGDAFMAGLIVGLKNKTLYSDTLKLATASAFSKFFVLGDCNTTPLKNIQQLVYENS</sequence>
<dbReference type="CDD" id="cd01166">
    <property type="entry name" value="KdgK"/>
    <property type="match status" value="1"/>
</dbReference>
<dbReference type="InterPro" id="IPR029056">
    <property type="entry name" value="Ribokinase-like"/>
</dbReference>
<evidence type="ECO:0000313" key="5">
    <source>
        <dbReference type="EMBL" id="SMO60094.1"/>
    </source>
</evidence>
<dbReference type="SUPFAM" id="SSF53613">
    <property type="entry name" value="Ribokinase-like"/>
    <property type="match status" value="1"/>
</dbReference>
<feature type="domain" description="Carbohydrate kinase PfkB" evidence="4">
    <location>
        <begin position="22"/>
        <end position="230"/>
    </location>
</feature>
<feature type="domain" description="Carbohydrate kinase PfkB" evidence="4">
    <location>
        <begin position="271"/>
        <end position="312"/>
    </location>
</feature>
<dbReference type="AlphaFoldDB" id="A0A521CKY9"/>
<evidence type="ECO:0000256" key="2">
    <source>
        <dbReference type="ARBA" id="ARBA00022679"/>
    </source>
</evidence>
<dbReference type="Proteomes" id="UP000315971">
    <property type="component" value="Unassembled WGS sequence"/>
</dbReference>
<evidence type="ECO:0000259" key="4">
    <source>
        <dbReference type="Pfam" id="PF00294"/>
    </source>
</evidence>
<dbReference type="InterPro" id="IPR011611">
    <property type="entry name" value="PfkB_dom"/>
</dbReference>
<gene>
    <name evidence="5" type="ORF">SAMN06265350_104167</name>
</gene>
<dbReference type="OrthoDB" id="9813569at2"/>
<dbReference type="InterPro" id="IPR052700">
    <property type="entry name" value="Carb_kinase_PfkB-like"/>
</dbReference>
<protein>
    <submittedName>
        <fullName evidence="5">2-dehydro-3-deoxygluconokinase</fullName>
    </submittedName>
</protein>
<keyword evidence="3 5" id="KW-0418">Kinase</keyword>